<name>Q69PK3_ORYSJ</name>
<proteinExistence type="predicted"/>
<feature type="compositionally biased region" description="Basic residues" evidence="1">
    <location>
        <begin position="82"/>
        <end position="91"/>
    </location>
</feature>
<evidence type="ECO:0000313" key="3">
    <source>
        <dbReference type="Proteomes" id="UP000000763"/>
    </source>
</evidence>
<evidence type="ECO:0000256" key="1">
    <source>
        <dbReference type="SAM" id="MobiDB-lite"/>
    </source>
</evidence>
<organism evidence="2 3">
    <name type="scientific">Oryza sativa subsp. japonica</name>
    <name type="common">Rice</name>
    <dbReference type="NCBI Taxonomy" id="39947"/>
    <lineage>
        <taxon>Eukaryota</taxon>
        <taxon>Viridiplantae</taxon>
        <taxon>Streptophyta</taxon>
        <taxon>Embryophyta</taxon>
        <taxon>Tracheophyta</taxon>
        <taxon>Spermatophyta</taxon>
        <taxon>Magnoliopsida</taxon>
        <taxon>Liliopsida</taxon>
        <taxon>Poales</taxon>
        <taxon>Poaceae</taxon>
        <taxon>BOP clade</taxon>
        <taxon>Oryzoideae</taxon>
        <taxon>Oryzeae</taxon>
        <taxon>Oryzinae</taxon>
        <taxon>Oryza</taxon>
        <taxon>Oryza sativa</taxon>
    </lineage>
</organism>
<gene>
    <name evidence="2" type="primary">P0571B09.140</name>
</gene>
<dbReference type="EMBL" id="AP005526">
    <property type="protein sequence ID" value="BAD33544.1"/>
    <property type="molecule type" value="Genomic_DNA"/>
</dbReference>
<reference evidence="3" key="2">
    <citation type="journal article" date="2008" name="Nucleic Acids Res.">
        <title>The rice annotation project database (RAP-DB): 2008 update.</title>
        <authorList>
            <consortium name="The rice annotation project (RAP)"/>
        </authorList>
    </citation>
    <scope>GENOME REANNOTATION</scope>
    <source>
        <strain evidence="3">cv. Nipponbare</strain>
    </source>
</reference>
<dbReference type="Proteomes" id="UP000000763">
    <property type="component" value="Chromosome 8"/>
</dbReference>
<reference evidence="3" key="1">
    <citation type="journal article" date="2005" name="Nature">
        <title>The map-based sequence of the rice genome.</title>
        <authorList>
            <consortium name="International rice genome sequencing project (IRGSP)"/>
            <person name="Matsumoto T."/>
            <person name="Wu J."/>
            <person name="Kanamori H."/>
            <person name="Katayose Y."/>
            <person name="Fujisawa M."/>
            <person name="Namiki N."/>
            <person name="Mizuno H."/>
            <person name="Yamamoto K."/>
            <person name="Antonio B.A."/>
            <person name="Baba T."/>
            <person name="Sakata K."/>
            <person name="Nagamura Y."/>
            <person name="Aoki H."/>
            <person name="Arikawa K."/>
            <person name="Arita K."/>
            <person name="Bito T."/>
            <person name="Chiden Y."/>
            <person name="Fujitsuka N."/>
            <person name="Fukunaka R."/>
            <person name="Hamada M."/>
            <person name="Harada C."/>
            <person name="Hayashi A."/>
            <person name="Hijishita S."/>
            <person name="Honda M."/>
            <person name="Hosokawa S."/>
            <person name="Ichikawa Y."/>
            <person name="Idonuma A."/>
            <person name="Iijima M."/>
            <person name="Ikeda M."/>
            <person name="Ikeno M."/>
            <person name="Ito K."/>
            <person name="Ito S."/>
            <person name="Ito T."/>
            <person name="Ito Y."/>
            <person name="Ito Y."/>
            <person name="Iwabuchi A."/>
            <person name="Kamiya K."/>
            <person name="Karasawa W."/>
            <person name="Kurita K."/>
            <person name="Katagiri S."/>
            <person name="Kikuta A."/>
            <person name="Kobayashi H."/>
            <person name="Kobayashi N."/>
            <person name="Machita K."/>
            <person name="Maehara T."/>
            <person name="Masukawa M."/>
            <person name="Mizubayashi T."/>
            <person name="Mukai Y."/>
            <person name="Nagasaki H."/>
            <person name="Nagata Y."/>
            <person name="Naito S."/>
            <person name="Nakashima M."/>
            <person name="Nakama Y."/>
            <person name="Nakamichi Y."/>
            <person name="Nakamura M."/>
            <person name="Meguro A."/>
            <person name="Negishi M."/>
            <person name="Ohta I."/>
            <person name="Ohta T."/>
            <person name="Okamoto M."/>
            <person name="Ono N."/>
            <person name="Saji S."/>
            <person name="Sakaguchi M."/>
            <person name="Sakai K."/>
            <person name="Shibata M."/>
            <person name="Shimokawa T."/>
            <person name="Song J."/>
            <person name="Takazaki Y."/>
            <person name="Terasawa K."/>
            <person name="Tsugane M."/>
            <person name="Tsuji K."/>
            <person name="Ueda S."/>
            <person name="Waki K."/>
            <person name="Yamagata H."/>
            <person name="Yamamoto M."/>
            <person name="Yamamoto S."/>
            <person name="Yamane H."/>
            <person name="Yoshiki S."/>
            <person name="Yoshihara R."/>
            <person name="Yukawa K."/>
            <person name="Zhong H."/>
            <person name="Yano M."/>
            <person name="Yuan Q."/>
            <person name="Ouyang S."/>
            <person name="Liu J."/>
            <person name="Jones K.M."/>
            <person name="Gansberger K."/>
            <person name="Moffat K."/>
            <person name="Hill J."/>
            <person name="Bera J."/>
            <person name="Fadrosh D."/>
            <person name="Jin S."/>
            <person name="Johri S."/>
            <person name="Kim M."/>
            <person name="Overton L."/>
            <person name="Reardon M."/>
            <person name="Tsitrin T."/>
            <person name="Vuong H."/>
            <person name="Weaver B."/>
            <person name="Ciecko A."/>
            <person name="Tallon L."/>
            <person name="Jackson J."/>
            <person name="Pai G."/>
            <person name="Aken S.V."/>
            <person name="Utterback T."/>
            <person name="Reidmuller S."/>
            <person name="Feldblyum T."/>
            <person name="Hsiao J."/>
            <person name="Zismann V."/>
            <person name="Iobst S."/>
            <person name="de Vazeille A.R."/>
            <person name="Buell C.R."/>
            <person name="Ying K."/>
            <person name="Li Y."/>
            <person name="Lu T."/>
            <person name="Huang Y."/>
            <person name="Zhao Q."/>
            <person name="Feng Q."/>
            <person name="Zhang L."/>
            <person name="Zhu J."/>
            <person name="Weng Q."/>
            <person name="Mu J."/>
            <person name="Lu Y."/>
            <person name="Fan D."/>
            <person name="Liu Y."/>
            <person name="Guan J."/>
            <person name="Zhang Y."/>
            <person name="Yu S."/>
            <person name="Liu X."/>
            <person name="Zhang Y."/>
            <person name="Hong G."/>
            <person name="Han B."/>
            <person name="Choisne N."/>
            <person name="Demange N."/>
            <person name="Orjeda G."/>
            <person name="Samain S."/>
            <person name="Cattolico L."/>
            <person name="Pelletier E."/>
            <person name="Couloux A."/>
            <person name="Segurens B."/>
            <person name="Wincker P."/>
            <person name="D'Hont A."/>
            <person name="Scarpelli C."/>
            <person name="Weissenbach J."/>
            <person name="Salanoubat M."/>
            <person name="Quetier F."/>
            <person name="Yu Y."/>
            <person name="Kim H.R."/>
            <person name="Rambo T."/>
            <person name="Currie J."/>
            <person name="Collura K."/>
            <person name="Luo M."/>
            <person name="Yang T."/>
            <person name="Ammiraju J.S.S."/>
            <person name="Engler F."/>
            <person name="Soderlund C."/>
            <person name="Wing R.A."/>
            <person name="Palmer L.E."/>
            <person name="de la Bastide M."/>
            <person name="Spiegel L."/>
            <person name="Nascimento L."/>
            <person name="Zutavern T."/>
            <person name="O'Shaughnessy A."/>
            <person name="Dike S."/>
            <person name="Dedhia N."/>
            <person name="Preston R."/>
            <person name="Balija V."/>
            <person name="McCombie W.R."/>
            <person name="Chow T."/>
            <person name="Chen H."/>
            <person name="Chung M."/>
            <person name="Chen C."/>
            <person name="Shaw J."/>
            <person name="Wu H."/>
            <person name="Hsiao K."/>
            <person name="Chao Y."/>
            <person name="Chu M."/>
            <person name="Cheng C."/>
            <person name="Hour A."/>
            <person name="Lee P."/>
            <person name="Lin S."/>
            <person name="Lin Y."/>
            <person name="Liou J."/>
            <person name="Liu S."/>
            <person name="Hsing Y."/>
            <person name="Raghuvanshi S."/>
            <person name="Mohanty A."/>
            <person name="Bharti A.K."/>
            <person name="Gaur A."/>
            <person name="Gupta V."/>
            <person name="Kumar D."/>
            <person name="Ravi V."/>
            <person name="Vij S."/>
            <person name="Kapur A."/>
            <person name="Khurana P."/>
            <person name="Khurana P."/>
            <person name="Khurana J.P."/>
            <person name="Tyagi A.K."/>
            <person name="Gaikwad K."/>
            <person name="Singh A."/>
            <person name="Dalal V."/>
            <person name="Srivastava S."/>
            <person name="Dixit A."/>
            <person name="Pal A.K."/>
            <person name="Ghazi I.A."/>
            <person name="Yadav M."/>
            <person name="Pandit A."/>
            <person name="Bhargava A."/>
            <person name="Sureshbabu K."/>
            <person name="Batra K."/>
            <person name="Sharma T.R."/>
            <person name="Mohapatra T."/>
            <person name="Singh N.K."/>
            <person name="Messing J."/>
            <person name="Nelson A.B."/>
            <person name="Fuks G."/>
            <person name="Kavchok S."/>
            <person name="Keizer G."/>
            <person name="Linton E."/>
            <person name="Llaca V."/>
            <person name="Song R."/>
            <person name="Tanyolac B."/>
            <person name="Young S."/>
            <person name="Ho-Il K."/>
            <person name="Hahn J.H."/>
            <person name="Sangsakoo G."/>
            <person name="Vanavichit A."/>
            <person name="de Mattos Luiz.A.T."/>
            <person name="Zimmer P.D."/>
            <person name="Malone G."/>
            <person name="Dellagostin O."/>
            <person name="de Oliveira A.C."/>
            <person name="Bevan M."/>
            <person name="Bancroft I."/>
            <person name="Minx P."/>
            <person name="Cordum H."/>
            <person name="Wilson R."/>
            <person name="Cheng Z."/>
            <person name="Jin W."/>
            <person name="Jiang J."/>
            <person name="Leong S.A."/>
            <person name="Iwama H."/>
            <person name="Gojobori T."/>
            <person name="Itoh T."/>
            <person name="Niimura Y."/>
            <person name="Fujii Y."/>
            <person name="Habara T."/>
            <person name="Sakai H."/>
            <person name="Sato Y."/>
            <person name="Wilson G."/>
            <person name="Kumar K."/>
            <person name="McCouch S."/>
            <person name="Juretic N."/>
            <person name="Hoen D."/>
            <person name="Wright S."/>
            <person name="Bruskiewich R."/>
            <person name="Bureau T."/>
            <person name="Miyao A."/>
            <person name="Hirochika H."/>
            <person name="Nishikawa T."/>
            <person name="Kadowaki K."/>
            <person name="Sugiura M."/>
            <person name="Burr B."/>
            <person name="Sasaki T."/>
        </authorList>
    </citation>
    <scope>NUCLEOTIDE SEQUENCE [LARGE SCALE GENOMIC DNA]</scope>
    <source>
        <strain evidence="3">cv. Nipponbare</strain>
    </source>
</reference>
<protein>
    <submittedName>
        <fullName evidence="2">Uncharacterized protein</fullName>
    </submittedName>
</protein>
<sequence>MEGVAMTAPCHRCGAWRAAAQRHQSEPSGALGAYGRGEESLWWRRGELKRRVFECRWNEPDMARHLDWEARHLLRRQIRRWKGGSRRRCGSGRREESVAPRCLPSH</sequence>
<evidence type="ECO:0000313" key="2">
    <source>
        <dbReference type="EMBL" id="BAD33544.1"/>
    </source>
</evidence>
<dbReference type="AlphaFoldDB" id="Q69PK3"/>
<feature type="region of interest" description="Disordered" evidence="1">
    <location>
        <begin position="82"/>
        <end position="106"/>
    </location>
</feature>
<accession>Q69PK3</accession>